<feature type="transmembrane region" description="Helical" evidence="9">
    <location>
        <begin position="49"/>
        <end position="69"/>
    </location>
</feature>
<evidence type="ECO:0000256" key="3">
    <source>
        <dbReference type="ARBA" id="ARBA00006263"/>
    </source>
</evidence>
<evidence type="ECO:0000313" key="10">
    <source>
        <dbReference type="EMBL" id="TGG94293.1"/>
    </source>
</evidence>
<dbReference type="OrthoDB" id="9811967at2"/>
<dbReference type="GO" id="GO:0015420">
    <property type="term" value="F:ABC-type vitamin B12 transporter activity"/>
    <property type="evidence" value="ECO:0007669"/>
    <property type="project" value="UniProtKB-UniRule"/>
</dbReference>
<keyword evidence="7 9" id="KW-1133">Transmembrane helix</keyword>
<dbReference type="NCBIfam" id="TIGR00380">
    <property type="entry name" value="cobal_cbiB"/>
    <property type="match status" value="1"/>
</dbReference>
<evidence type="ECO:0000313" key="11">
    <source>
        <dbReference type="Proteomes" id="UP000297475"/>
    </source>
</evidence>
<organism evidence="10 11">
    <name type="scientific">Natronospirillum operosum</name>
    <dbReference type="NCBI Taxonomy" id="2759953"/>
    <lineage>
        <taxon>Bacteria</taxon>
        <taxon>Pseudomonadati</taxon>
        <taxon>Pseudomonadota</taxon>
        <taxon>Gammaproteobacteria</taxon>
        <taxon>Oceanospirillales</taxon>
        <taxon>Natronospirillaceae</taxon>
        <taxon>Natronospirillum</taxon>
    </lineage>
</organism>
<dbReference type="PANTHER" id="PTHR34308:SF1">
    <property type="entry name" value="COBALAMIN BIOSYNTHESIS PROTEIN CBIB"/>
    <property type="match status" value="1"/>
</dbReference>
<dbReference type="GO" id="GO:0005886">
    <property type="term" value="C:plasma membrane"/>
    <property type="evidence" value="ECO:0007669"/>
    <property type="project" value="UniProtKB-SubCell"/>
</dbReference>
<sequence length="314" mass="33704">MTLLLIVIGALLLDQWLGEPRRAHPLVAFGHAAHWLEARLNRADPKRGRRAGLLALALAVLPLTALAAGLDYGLRAWPLVHGVVSVLILWLAIGRRSLLLHAARVARPLQQGDLTAARAAVAMLVSRDTAELDSAGVARATTESVLENGADALFSALFWYLVAGLPGVVLYRLANTLDAMWGYRTPRHDRFGWAAARFDDLLNLVPARLTALGYALAGSTPSAVRRALHCWRSQGSVWKSPNAGPVMAAGAGALNVSLGGGAPYHGQWQERPRLGPADCPAEATHIEQACRLVDRTLLIWLAALGILWAILTLI</sequence>
<comment type="pathway">
    <text evidence="2 9">Cofactor biosynthesis; adenosylcobalamin biosynthesis.</text>
</comment>
<dbReference type="HAMAP" id="MF_00024">
    <property type="entry name" value="CobD_CbiB"/>
    <property type="match status" value="1"/>
</dbReference>
<dbReference type="InterPro" id="IPR004485">
    <property type="entry name" value="Cobalamin_biosynth_CobD/CbiB"/>
</dbReference>
<feature type="transmembrane region" description="Helical" evidence="9">
    <location>
        <begin position="297"/>
        <end position="313"/>
    </location>
</feature>
<evidence type="ECO:0000256" key="5">
    <source>
        <dbReference type="ARBA" id="ARBA00022573"/>
    </source>
</evidence>
<comment type="caution">
    <text evidence="10">The sequence shown here is derived from an EMBL/GenBank/DDBJ whole genome shotgun (WGS) entry which is preliminary data.</text>
</comment>
<accession>A0A4Z0WDV3</accession>
<dbReference type="EMBL" id="SRMF01000002">
    <property type="protein sequence ID" value="TGG94293.1"/>
    <property type="molecule type" value="Genomic_DNA"/>
</dbReference>
<keyword evidence="11" id="KW-1185">Reference proteome</keyword>
<feature type="transmembrane region" description="Helical" evidence="9">
    <location>
        <begin position="76"/>
        <end position="93"/>
    </location>
</feature>
<dbReference type="GO" id="GO:0048472">
    <property type="term" value="F:threonine-phosphate decarboxylase activity"/>
    <property type="evidence" value="ECO:0007669"/>
    <property type="project" value="InterPro"/>
</dbReference>
<comment type="subcellular location">
    <subcellularLocation>
        <location evidence="1 9">Cell membrane</location>
        <topology evidence="1 9">Multi-pass membrane protein</topology>
    </subcellularLocation>
</comment>
<dbReference type="UniPathway" id="UPA00148"/>
<comment type="similarity">
    <text evidence="3 9">Belongs to the CobD/CbiB family.</text>
</comment>
<dbReference type="Proteomes" id="UP000297475">
    <property type="component" value="Unassembled WGS sequence"/>
</dbReference>
<name>A0A4Z0WDV3_9GAMM</name>
<keyword evidence="8 9" id="KW-0472">Membrane</keyword>
<keyword evidence="4 9" id="KW-1003">Cell membrane</keyword>
<keyword evidence="6 9" id="KW-0812">Transmembrane</keyword>
<evidence type="ECO:0000256" key="1">
    <source>
        <dbReference type="ARBA" id="ARBA00004651"/>
    </source>
</evidence>
<dbReference type="AlphaFoldDB" id="A0A4Z0WDV3"/>
<evidence type="ECO:0000256" key="9">
    <source>
        <dbReference type="HAMAP-Rule" id="MF_00024"/>
    </source>
</evidence>
<evidence type="ECO:0000256" key="8">
    <source>
        <dbReference type="ARBA" id="ARBA00023136"/>
    </source>
</evidence>
<keyword evidence="5 9" id="KW-0169">Cobalamin biosynthesis</keyword>
<proteinExistence type="inferred from homology"/>
<dbReference type="PANTHER" id="PTHR34308">
    <property type="entry name" value="COBALAMIN BIOSYNTHESIS PROTEIN CBIB"/>
    <property type="match status" value="1"/>
</dbReference>
<evidence type="ECO:0000256" key="6">
    <source>
        <dbReference type="ARBA" id="ARBA00022692"/>
    </source>
</evidence>
<feature type="transmembrane region" description="Helical" evidence="9">
    <location>
        <begin position="152"/>
        <end position="174"/>
    </location>
</feature>
<comment type="function">
    <text evidence="9">Converts cobyric acid to cobinamide by the addition of aminopropanol on the F carboxylic group.</text>
</comment>
<dbReference type="Pfam" id="PF03186">
    <property type="entry name" value="CobD_Cbib"/>
    <property type="match status" value="1"/>
</dbReference>
<comment type="caution">
    <text evidence="9">Lacks conserved residue(s) required for the propagation of feature annotation.</text>
</comment>
<evidence type="ECO:0000256" key="4">
    <source>
        <dbReference type="ARBA" id="ARBA00022475"/>
    </source>
</evidence>
<evidence type="ECO:0000256" key="2">
    <source>
        <dbReference type="ARBA" id="ARBA00004953"/>
    </source>
</evidence>
<reference evidence="10 11" key="1">
    <citation type="submission" date="2019-04" db="EMBL/GenBank/DDBJ databases">
        <title>Natronospirillum operosus gen. nov., sp. nov., a haloalkaliphilic satellite isolated from decaying biomass of laboratory culture of cyanobacterium Geitlerinema sp. and proposal of Natronospirillaceae fam. nov. and Saccharospirillaceae fam. nov.</title>
        <authorList>
            <person name="Kevbrin V."/>
            <person name="Boltyanskaya Y."/>
            <person name="Koziaeva V."/>
            <person name="Grouzdev D.S."/>
            <person name="Park M."/>
            <person name="Cho J."/>
        </authorList>
    </citation>
    <scope>NUCLEOTIDE SEQUENCE [LARGE SCALE GENOMIC DNA]</scope>
    <source>
        <strain evidence="10 11">G-116</strain>
    </source>
</reference>
<dbReference type="GO" id="GO:0009236">
    <property type="term" value="P:cobalamin biosynthetic process"/>
    <property type="evidence" value="ECO:0007669"/>
    <property type="project" value="UniProtKB-UniRule"/>
</dbReference>
<gene>
    <name evidence="9" type="primary">cobD</name>
    <name evidence="10" type="ORF">E4656_06690</name>
</gene>
<protein>
    <recommendedName>
        <fullName evidence="9">Cobalamin biosynthesis protein CobD</fullName>
    </recommendedName>
</protein>
<evidence type="ECO:0000256" key="7">
    <source>
        <dbReference type="ARBA" id="ARBA00022989"/>
    </source>
</evidence>